<dbReference type="Proteomes" id="UP000694558">
    <property type="component" value="Chromosome 7"/>
</dbReference>
<organism evidence="3 4">
    <name type="scientific">Scophthalmus maximus</name>
    <name type="common">Turbot</name>
    <name type="synonym">Psetta maxima</name>
    <dbReference type="NCBI Taxonomy" id="52904"/>
    <lineage>
        <taxon>Eukaryota</taxon>
        <taxon>Metazoa</taxon>
        <taxon>Chordata</taxon>
        <taxon>Craniata</taxon>
        <taxon>Vertebrata</taxon>
        <taxon>Euteleostomi</taxon>
        <taxon>Actinopterygii</taxon>
        <taxon>Neopterygii</taxon>
        <taxon>Teleostei</taxon>
        <taxon>Neoteleostei</taxon>
        <taxon>Acanthomorphata</taxon>
        <taxon>Carangaria</taxon>
        <taxon>Pleuronectiformes</taxon>
        <taxon>Pleuronectoidei</taxon>
        <taxon>Scophthalmidae</taxon>
        <taxon>Scophthalmus</taxon>
    </lineage>
</organism>
<evidence type="ECO:0000313" key="4">
    <source>
        <dbReference type="Proteomes" id="UP000694558"/>
    </source>
</evidence>
<reference evidence="3" key="2">
    <citation type="submission" date="2025-08" db="UniProtKB">
        <authorList>
            <consortium name="Ensembl"/>
        </authorList>
    </citation>
    <scope>IDENTIFICATION</scope>
</reference>
<dbReference type="AlphaFoldDB" id="A0A8D3DE85"/>
<dbReference type="GeneTree" id="ENSGT00940000153655"/>
<protein>
    <recommendedName>
        <fullName evidence="2">FAM194 C-terminal domain-containing protein</fullName>
    </recommendedName>
</protein>
<reference evidence="3" key="1">
    <citation type="submission" date="2023-05" db="EMBL/GenBank/DDBJ databases">
        <title>High-quality long-read genome of Scophthalmus maximus.</title>
        <authorList>
            <person name="Lien S."/>
            <person name="Martinez P."/>
        </authorList>
    </citation>
    <scope>NUCLEOTIDE SEQUENCE [LARGE SCALE GENOMIC DNA]</scope>
</reference>
<evidence type="ECO:0000259" key="2">
    <source>
        <dbReference type="Pfam" id="PF14977"/>
    </source>
</evidence>
<proteinExistence type="predicted"/>
<dbReference type="PANTHER" id="PTHR23093">
    <property type="entry name" value="SIMILAR TO CHROMOSOME 3 OPEN READING FRAME 20"/>
    <property type="match status" value="1"/>
</dbReference>
<dbReference type="InterPro" id="IPR029281">
    <property type="entry name" value="FAM194_C"/>
</dbReference>
<feature type="compositionally biased region" description="Basic and acidic residues" evidence="1">
    <location>
        <begin position="47"/>
        <end position="59"/>
    </location>
</feature>
<feature type="region of interest" description="Disordered" evidence="1">
    <location>
        <begin position="45"/>
        <end position="69"/>
    </location>
</feature>
<gene>
    <name evidence="3" type="primary">LOC118311234</name>
</gene>
<evidence type="ECO:0000256" key="1">
    <source>
        <dbReference type="SAM" id="MobiDB-lite"/>
    </source>
</evidence>
<dbReference type="Ensembl" id="ENSSMAT00000054571.1">
    <property type="protein sequence ID" value="ENSSMAP00000057844.1"/>
    <property type="gene ID" value="ENSSMAG00000024420.1"/>
</dbReference>
<evidence type="ECO:0000313" key="3">
    <source>
        <dbReference type="Ensembl" id="ENSSMAP00000057844.1"/>
    </source>
</evidence>
<feature type="domain" description="FAM194 C-terminal" evidence="2">
    <location>
        <begin position="279"/>
        <end position="477"/>
    </location>
</feature>
<dbReference type="Pfam" id="PF14977">
    <property type="entry name" value="FAM194"/>
    <property type="match status" value="1"/>
</dbReference>
<name>A0A8D3DE85_SCOMX</name>
<sequence length="526" mass="58455">MHTRIACCCFTLGQRHRLHFSSFPTVRGTETKMRSGISIAAATSVHEPPRDLKGRRIPEGRPQSVSDPPTNCVRAAGVLRYNRESDDDNRINLTTVLSAPPPLTEYAVKCEYCGELARPSLDQTWLEEPETATHFCCVERQQLRERLVKWRCLCEGRRDRNSASPTSPENSPTTDAEELLFQGRENEFTGDIRGLGAGSEVKIYEDYSMLPVAETFAPPSKVLSFRLSCVPRKGCRTVYSDSRATERCPKEEEAQVLVPFCDHKPLQFGMCHHQDGAELLNKYYSSGMKCLTLFPDGSAQVFYPSGLLALIVVVTEEDGRVCIVYDDSDAPHQAIRAVFQSDGRATCYHSSGNIWLSLHRSGGQCLDEAGARVRRWSWDSLSLTPTALQPVFLSLNKSVGIRVLGIEQVFVTFLAQGQQAKFSVGTCCAQGESKTHGPTSEPPLTKEDLLASAARIRTHLAIQHLHQCLITPSHPQLPKPTKASHLHAVAQRLLEDSPHVMMSESERAFINKCLQGFSLMPSYNHS</sequence>
<dbReference type="PANTHER" id="PTHR23093:SF18">
    <property type="entry name" value="GLUTAMATE RICH 6"/>
    <property type="match status" value="1"/>
</dbReference>
<accession>A0A8D3DE85</accession>